<evidence type="ECO:0000256" key="1">
    <source>
        <dbReference type="ARBA" id="ARBA00022714"/>
    </source>
</evidence>
<sequence length="339" mass="38654">MTAKPKQIVMLNQRFVLYRNSKGQVVALQDRCPHRGAAFSVGWVEGDCIVCPYHAWKFQSDGTCVDIPANQPGTPIPRGARIDGYAVQEKYGFVWLFYGDLSEAERPPIPPLPEFEDPSLHKIFFEYELNAHYTRTLENDMDMSHVSIIHTRSFGNGFEPEQKMEDYDLHTEAWGGHVDVNVENYTQAKDLFKYVFRPSKSKVKVSLGFYMPNITRLVVDFGRGKIVNFTVHVPVDDSTTITKRIQFRNFLTTRLADPIFQRAAFKVVMEDKAVVESEYPKAVPDRLTDEVHVPCDSLSLAYRKLRQKCLAMGWGLNSDQNQLNSSNSDLAVVSELTFN</sequence>
<accession>A0ABV0JEI7</accession>
<dbReference type="PANTHER" id="PTHR21266">
    <property type="entry name" value="IRON-SULFUR DOMAIN CONTAINING PROTEIN"/>
    <property type="match status" value="1"/>
</dbReference>
<dbReference type="GO" id="GO:0051213">
    <property type="term" value="F:dioxygenase activity"/>
    <property type="evidence" value="ECO:0007669"/>
    <property type="project" value="UniProtKB-KW"/>
</dbReference>
<keyword evidence="2" id="KW-0479">Metal-binding</keyword>
<reference evidence="7 8" key="1">
    <citation type="submission" date="2022-04" db="EMBL/GenBank/DDBJ databases">
        <title>Positive selection, recombination, and allopatry shape intraspecific diversity of widespread and dominant cyanobacteria.</title>
        <authorList>
            <person name="Wei J."/>
            <person name="Shu W."/>
            <person name="Hu C."/>
        </authorList>
    </citation>
    <scope>NUCLEOTIDE SEQUENCE [LARGE SCALE GENOMIC DNA]</scope>
    <source>
        <strain evidence="7 8">GB2-A4</strain>
    </source>
</reference>
<keyword evidence="4" id="KW-0408">Iron</keyword>
<comment type="caution">
    <text evidence="7">The sequence shown here is derived from an EMBL/GenBank/DDBJ whole genome shotgun (WGS) entry which is preliminary data.</text>
</comment>
<evidence type="ECO:0000313" key="8">
    <source>
        <dbReference type="Proteomes" id="UP001464891"/>
    </source>
</evidence>
<keyword evidence="3" id="KW-0560">Oxidoreductase</keyword>
<keyword evidence="1" id="KW-0001">2Fe-2S</keyword>
<gene>
    <name evidence="7" type="ORF">NC998_23995</name>
</gene>
<dbReference type="EMBL" id="JAMPKM010000021">
    <property type="protein sequence ID" value="MEP0820170.1"/>
    <property type="molecule type" value="Genomic_DNA"/>
</dbReference>
<dbReference type="InterPro" id="IPR036922">
    <property type="entry name" value="Rieske_2Fe-2S_sf"/>
</dbReference>
<organism evidence="7 8">
    <name type="scientific">Trichocoleus desertorum GB2-A4</name>
    <dbReference type="NCBI Taxonomy" id="2933944"/>
    <lineage>
        <taxon>Bacteria</taxon>
        <taxon>Bacillati</taxon>
        <taxon>Cyanobacteriota</taxon>
        <taxon>Cyanophyceae</taxon>
        <taxon>Leptolyngbyales</taxon>
        <taxon>Trichocoleusaceae</taxon>
        <taxon>Trichocoleus</taxon>
    </lineage>
</organism>
<dbReference type="InterPro" id="IPR044043">
    <property type="entry name" value="VanA_C_cat"/>
</dbReference>
<keyword evidence="7" id="KW-0223">Dioxygenase</keyword>
<dbReference type="Gene3D" id="3.90.380.10">
    <property type="entry name" value="Naphthalene 1,2-dioxygenase Alpha Subunit, Chain A, domain 1"/>
    <property type="match status" value="1"/>
</dbReference>
<feature type="domain" description="Rieske" evidence="6">
    <location>
        <begin position="1"/>
        <end position="96"/>
    </location>
</feature>
<dbReference type="Pfam" id="PF00355">
    <property type="entry name" value="Rieske"/>
    <property type="match status" value="1"/>
</dbReference>
<name>A0ABV0JEI7_9CYAN</name>
<evidence type="ECO:0000256" key="3">
    <source>
        <dbReference type="ARBA" id="ARBA00023002"/>
    </source>
</evidence>
<dbReference type="PROSITE" id="PS51296">
    <property type="entry name" value="RIESKE"/>
    <property type="match status" value="1"/>
</dbReference>
<dbReference type="Proteomes" id="UP001464891">
    <property type="component" value="Unassembled WGS sequence"/>
</dbReference>
<dbReference type="Pfam" id="PF19112">
    <property type="entry name" value="VanA_C"/>
    <property type="match status" value="1"/>
</dbReference>
<keyword evidence="5" id="KW-0411">Iron-sulfur</keyword>
<evidence type="ECO:0000256" key="5">
    <source>
        <dbReference type="ARBA" id="ARBA00023014"/>
    </source>
</evidence>
<keyword evidence="8" id="KW-1185">Reference proteome</keyword>
<evidence type="ECO:0000259" key="6">
    <source>
        <dbReference type="PROSITE" id="PS51296"/>
    </source>
</evidence>
<dbReference type="InterPro" id="IPR050584">
    <property type="entry name" value="Cholesterol_7-desaturase"/>
</dbReference>
<dbReference type="Gene3D" id="2.102.10.10">
    <property type="entry name" value="Rieske [2Fe-2S] iron-sulphur domain"/>
    <property type="match status" value="1"/>
</dbReference>
<dbReference type="PROSITE" id="PS00570">
    <property type="entry name" value="RING_HYDROXYL_ALPHA"/>
    <property type="match status" value="1"/>
</dbReference>
<dbReference type="PANTHER" id="PTHR21266:SF59">
    <property type="entry name" value="BLR4922 PROTEIN"/>
    <property type="match status" value="1"/>
</dbReference>
<proteinExistence type="predicted"/>
<dbReference type="SUPFAM" id="SSF50022">
    <property type="entry name" value="ISP domain"/>
    <property type="match status" value="1"/>
</dbReference>
<evidence type="ECO:0000256" key="2">
    <source>
        <dbReference type="ARBA" id="ARBA00022723"/>
    </source>
</evidence>
<evidence type="ECO:0000256" key="4">
    <source>
        <dbReference type="ARBA" id="ARBA00023004"/>
    </source>
</evidence>
<dbReference type="SUPFAM" id="SSF55961">
    <property type="entry name" value="Bet v1-like"/>
    <property type="match status" value="1"/>
</dbReference>
<evidence type="ECO:0000313" key="7">
    <source>
        <dbReference type="EMBL" id="MEP0820170.1"/>
    </source>
</evidence>
<protein>
    <submittedName>
        <fullName evidence="7">Aromatic ring-hydroxylating dioxygenase subunit alpha</fullName>
    </submittedName>
</protein>
<dbReference type="InterPro" id="IPR015881">
    <property type="entry name" value="ARHD_Rieske_2Fe_2S"/>
</dbReference>
<dbReference type="InterPro" id="IPR017941">
    <property type="entry name" value="Rieske_2Fe-2S"/>
</dbReference>